<proteinExistence type="predicted"/>
<name>A0AAV9S195_9TELE</name>
<comment type="caution">
    <text evidence="2">The sequence shown here is derived from an EMBL/GenBank/DDBJ whole genome shotgun (WGS) entry which is preliminary data.</text>
</comment>
<feature type="region of interest" description="Disordered" evidence="1">
    <location>
        <begin position="1"/>
        <end position="32"/>
    </location>
</feature>
<dbReference type="AlphaFoldDB" id="A0AAV9S195"/>
<evidence type="ECO:0000313" key="3">
    <source>
        <dbReference type="Proteomes" id="UP001311232"/>
    </source>
</evidence>
<keyword evidence="3" id="KW-1185">Reference proteome</keyword>
<evidence type="ECO:0000256" key="1">
    <source>
        <dbReference type="SAM" id="MobiDB-lite"/>
    </source>
</evidence>
<protein>
    <submittedName>
        <fullName evidence="2">Uncharacterized protein</fullName>
    </submittedName>
</protein>
<feature type="compositionally biased region" description="Basic and acidic residues" evidence="1">
    <location>
        <begin position="1"/>
        <end position="10"/>
    </location>
</feature>
<dbReference type="EMBL" id="JAHHUM010001028">
    <property type="protein sequence ID" value="KAK5614986.1"/>
    <property type="molecule type" value="Genomic_DNA"/>
</dbReference>
<organism evidence="2 3">
    <name type="scientific">Crenichthys baileyi</name>
    <name type="common">White River springfish</name>
    <dbReference type="NCBI Taxonomy" id="28760"/>
    <lineage>
        <taxon>Eukaryota</taxon>
        <taxon>Metazoa</taxon>
        <taxon>Chordata</taxon>
        <taxon>Craniata</taxon>
        <taxon>Vertebrata</taxon>
        <taxon>Euteleostomi</taxon>
        <taxon>Actinopterygii</taxon>
        <taxon>Neopterygii</taxon>
        <taxon>Teleostei</taxon>
        <taxon>Neoteleostei</taxon>
        <taxon>Acanthomorphata</taxon>
        <taxon>Ovalentaria</taxon>
        <taxon>Atherinomorphae</taxon>
        <taxon>Cyprinodontiformes</taxon>
        <taxon>Goodeidae</taxon>
        <taxon>Crenichthys</taxon>
    </lineage>
</organism>
<reference evidence="2 3" key="1">
    <citation type="submission" date="2021-06" db="EMBL/GenBank/DDBJ databases">
        <authorList>
            <person name="Palmer J.M."/>
        </authorList>
    </citation>
    <scope>NUCLEOTIDE SEQUENCE [LARGE SCALE GENOMIC DNA]</scope>
    <source>
        <strain evidence="2 3">MEX-2019</strain>
        <tissue evidence="2">Muscle</tissue>
    </source>
</reference>
<dbReference type="Proteomes" id="UP001311232">
    <property type="component" value="Unassembled WGS sequence"/>
</dbReference>
<evidence type="ECO:0000313" key="2">
    <source>
        <dbReference type="EMBL" id="KAK5614986.1"/>
    </source>
</evidence>
<sequence>MEEKGAREKNTGAAKVQSPGVGHSELQNEDRNSAILYELPGLQKEHADANIVLEAPQEVAPMLNEMGINVKEDRLEEIHQMVVQTTSVTRHRGKRRQPGMTEVELRVLLK</sequence>
<accession>A0AAV9S195</accession>
<gene>
    <name evidence="2" type="ORF">CRENBAI_007662</name>
</gene>